<name>A0A2T3NHV8_9GAMM</name>
<evidence type="ECO:0000313" key="1">
    <source>
        <dbReference type="EMBL" id="PSW14607.1"/>
    </source>
</evidence>
<dbReference type="AlphaFoldDB" id="A0A2T3NHV8"/>
<dbReference type="RefSeq" id="WP_107297846.1">
    <property type="nucleotide sequence ID" value="NZ_PYMB01000002.1"/>
</dbReference>
<gene>
    <name evidence="1" type="ORF">C9J01_09295</name>
</gene>
<sequence>MKILLKRGISWVLDPNEYYDYLSNKEIIDFCGSLPKSLESADVNLFHHDFIQAVKKRYGLGLKGCNYGNLIDKDVLKLKNEDELHPLMIADLNGENMHSIRLYPYGLMKIISKQREQTLNTLLIAQF</sequence>
<proteinExistence type="predicted"/>
<comment type="caution">
    <text evidence="1">The sequence shown here is derived from an EMBL/GenBank/DDBJ whole genome shotgun (WGS) entry which is preliminary data.</text>
</comment>
<reference evidence="1 2" key="1">
    <citation type="submission" date="2018-03" db="EMBL/GenBank/DDBJ databases">
        <title>Whole genome sequencing of Histamine producing bacteria.</title>
        <authorList>
            <person name="Butler K."/>
        </authorList>
    </citation>
    <scope>NUCLEOTIDE SEQUENCE [LARGE SCALE GENOMIC DNA]</scope>
    <source>
        <strain evidence="1 2">DSM 19138</strain>
    </source>
</reference>
<dbReference type="EMBL" id="PYMB01000002">
    <property type="protein sequence ID" value="PSW14607.1"/>
    <property type="molecule type" value="Genomic_DNA"/>
</dbReference>
<organism evidence="1 2">
    <name type="scientific">Photobacterium rosenbergii</name>
    <dbReference type="NCBI Taxonomy" id="294936"/>
    <lineage>
        <taxon>Bacteria</taxon>
        <taxon>Pseudomonadati</taxon>
        <taxon>Pseudomonadota</taxon>
        <taxon>Gammaproteobacteria</taxon>
        <taxon>Vibrionales</taxon>
        <taxon>Vibrionaceae</taxon>
        <taxon>Photobacterium</taxon>
    </lineage>
</organism>
<accession>A0A2T3NHV8</accession>
<dbReference type="Proteomes" id="UP000241346">
    <property type="component" value="Unassembled WGS sequence"/>
</dbReference>
<protein>
    <submittedName>
        <fullName evidence="1">Uncharacterized protein</fullName>
    </submittedName>
</protein>
<evidence type="ECO:0000313" key="2">
    <source>
        <dbReference type="Proteomes" id="UP000241346"/>
    </source>
</evidence>